<evidence type="ECO:0000313" key="1">
    <source>
        <dbReference type="EMBL" id="PWG78900.1"/>
    </source>
</evidence>
<comment type="caution">
    <text evidence="1">The sequence shown here is derived from an EMBL/GenBank/DDBJ whole genome shotgun (WGS) entry which is preliminary data.</text>
</comment>
<keyword evidence="2" id="KW-1185">Reference proteome</keyword>
<dbReference type="EMBL" id="QEAS01000019">
    <property type="protein sequence ID" value="PWG78900.1"/>
    <property type="molecule type" value="Genomic_DNA"/>
</dbReference>
<sequence length="77" mass="9321">MSFYYVNNNRQYDGAYEVHKEGCCFMPMSRTFLGYFDNVEDAVKEARRYHGHCRTCIYCSTEYHQALYTFHRHSKRS</sequence>
<protein>
    <submittedName>
        <fullName evidence="1">Uncharacterized protein</fullName>
    </submittedName>
</protein>
<reference evidence="1 2" key="1">
    <citation type="submission" date="2018-04" db="EMBL/GenBank/DDBJ databases">
        <title>Pedobacter chongqingensis sp. nov., isolated from a rottenly hemp rope.</title>
        <authorList>
            <person name="Cai Y."/>
        </authorList>
    </citation>
    <scope>NUCLEOTIDE SEQUENCE [LARGE SCALE GENOMIC DNA]</scope>
    <source>
        <strain evidence="1 2">FJ4-8</strain>
    </source>
</reference>
<dbReference type="Proteomes" id="UP000245647">
    <property type="component" value="Unassembled WGS sequence"/>
</dbReference>
<organism evidence="1 2">
    <name type="scientific">Pararcticibacter amylolyticus</name>
    <dbReference type="NCBI Taxonomy" id="2173175"/>
    <lineage>
        <taxon>Bacteria</taxon>
        <taxon>Pseudomonadati</taxon>
        <taxon>Bacteroidota</taxon>
        <taxon>Sphingobacteriia</taxon>
        <taxon>Sphingobacteriales</taxon>
        <taxon>Sphingobacteriaceae</taxon>
        <taxon>Pararcticibacter</taxon>
    </lineage>
</organism>
<accession>A0A2U2PC10</accession>
<dbReference type="AlphaFoldDB" id="A0A2U2PC10"/>
<proteinExistence type="predicted"/>
<gene>
    <name evidence="1" type="ORF">DDR33_19795</name>
</gene>
<name>A0A2U2PC10_9SPHI</name>
<evidence type="ECO:0000313" key="2">
    <source>
        <dbReference type="Proteomes" id="UP000245647"/>
    </source>
</evidence>